<feature type="region of interest" description="Disordered" evidence="1">
    <location>
        <begin position="125"/>
        <end position="208"/>
    </location>
</feature>
<comment type="caution">
    <text evidence="2">The sequence shown here is derived from an EMBL/GenBank/DDBJ whole genome shotgun (WGS) entry which is preliminary data.</text>
</comment>
<evidence type="ECO:0000313" key="2">
    <source>
        <dbReference type="EMBL" id="KAJ7384911.1"/>
    </source>
</evidence>
<keyword evidence="3" id="KW-1185">Reference proteome</keyword>
<feature type="compositionally biased region" description="Low complexity" evidence="1">
    <location>
        <begin position="173"/>
        <end position="184"/>
    </location>
</feature>
<reference evidence="2" key="1">
    <citation type="submission" date="2023-01" db="EMBL/GenBank/DDBJ databases">
        <title>Genome assembly of the deep-sea coral Lophelia pertusa.</title>
        <authorList>
            <person name="Herrera S."/>
            <person name="Cordes E."/>
        </authorList>
    </citation>
    <scope>NUCLEOTIDE SEQUENCE</scope>
    <source>
        <strain evidence="2">USNM1676648</strain>
        <tissue evidence="2">Polyp</tissue>
    </source>
</reference>
<name>A0A9X0D370_9CNID</name>
<feature type="compositionally biased region" description="Basic and acidic residues" evidence="1">
    <location>
        <begin position="154"/>
        <end position="172"/>
    </location>
</feature>
<organism evidence="2 3">
    <name type="scientific">Desmophyllum pertusum</name>
    <dbReference type="NCBI Taxonomy" id="174260"/>
    <lineage>
        <taxon>Eukaryota</taxon>
        <taxon>Metazoa</taxon>
        <taxon>Cnidaria</taxon>
        <taxon>Anthozoa</taxon>
        <taxon>Hexacorallia</taxon>
        <taxon>Scleractinia</taxon>
        <taxon>Caryophylliina</taxon>
        <taxon>Caryophylliidae</taxon>
        <taxon>Desmophyllum</taxon>
    </lineage>
</organism>
<dbReference type="AlphaFoldDB" id="A0A9X0D370"/>
<dbReference type="EMBL" id="MU825883">
    <property type="protein sequence ID" value="KAJ7384911.1"/>
    <property type="molecule type" value="Genomic_DNA"/>
</dbReference>
<evidence type="ECO:0000256" key="1">
    <source>
        <dbReference type="SAM" id="MobiDB-lite"/>
    </source>
</evidence>
<protein>
    <submittedName>
        <fullName evidence="2">Uncharacterized protein</fullName>
    </submittedName>
</protein>
<dbReference type="Proteomes" id="UP001163046">
    <property type="component" value="Unassembled WGS sequence"/>
</dbReference>
<feature type="compositionally biased region" description="Basic and acidic residues" evidence="1">
    <location>
        <begin position="126"/>
        <end position="138"/>
    </location>
</feature>
<accession>A0A9X0D370</accession>
<gene>
    <name evidence="2" type="ORF">OS493_018598</name>
</gene>
<proteinExistence type="predicted"/>
<evidence type="ECO:0000313" key="3">
    <source>
        <dbReference type="Proteomes" id="UP001163046"/>
    </source>
</evidence>
<sequence>MYNNSTYQTNSIAQHSLNTASNDLLAGIGPAERPETVTVDYRESRDPKVKEQTKWLKIIDGAISCEHFTNHHVMFPDFTANHRLVLCDEQQQRQRQTTGQHRHSTDVTVWTLWLRYLFLRARNPRYPREPLDPRDQLVLRESPGPRGSTGQLGDKGDVGKPGAKDLQARRDLQGPQEGQGAPGPRDLLGHWDLKGPQAQRVHEEPKVT</sequence>